<reference evidence="1 2" key="1">
    <citation type="journal article" date="2022" name="New Phytol.">
        <title>Ecological generalism drives hyperdiversity of secondary metabolite gene clusters in xylarialean endophytes.</title>
        <authorList>
            <person name="Franco M.E.E."/>
            <person name="Wisecaver J.H."/>
            <person name="Arnold A.E."/>
            <person name="Ju Y.M."/>
            <person name="Slot J.C."/>
            <person name="Ahrendt S."/>
            <person name="Moore L.P."/>
            <person name="Eastman K.E."/>
            <person name="Scott K."/>
            <person name="Konkel Z."/>
            <person name="Mondo S.J."/>
            <person name="Kuo A."/>
            <person name="Hayes R.D."/>
            <person name="Haridas S."/>
            <person name="Andreopoulos B."/>
            <person name="Riley R."/>
            <person name="LaButti K."/>
            <person name="Pangilinan J."/>
            <person name="Lipzen A."/>
            <person name="Amirebrahimi M."/>
            <person name="Yan J."/>
            <person name="Adam C."/>
            <person name="Keymanesh K."/>
            <person name="Ng V."/>
            <person name="Louie K."/>
            <person name="Northen T."/>
            <person name="Drula E."/>
            <person name="Henrissat B."/>
            <person name="Hsieh H.M."/>
            <person name="Youens-Clark K."/>
            <person name="Lutzoni F."/>
            <person name="Miadlikowska J."/>
            <person name="Eastwood D.C."/>
            <person name="Hamelin R.C."/>
            <person name="Grigoriev I.V."/>
            <person name="U'Ren J.M."/>
        </authorList>
    </citation>
    <scope>NUCLEOTIDE SEQUENCE [LARGE SCALE GENOMIC DNA]</scope>
    <source>
        <strain evidence="1 2">ER1909</strain>
    </source>
</reference>
<gene>
    <name evidence="1" type="ORF">F4821DRAFT_235690</name>
</gene>
<evidence type="ECO:0000313" key="2">
    <source>
        <dbReference type="Proteomes" id="UP001497680"/>
    </source>
</evidence>
<name>A0ACC0D5Q7_9PEZI</name>
<dbReference type="Proteomes" id="UP001497680">
    <property type="component" value="Unassembled WGS sequence"/>
</dbReference>
<protein>
    <submittedName>
        <fullName evidence="1">NAD(P)-binding protein</fullName>
    </submittedName>
</protein>
<accession>A0ACC0D5Q7</accession>
<evidence type="ECO:0000313" key="1">
    <source>
        <dbReference type="EMBL" id="KAI6087685.1"/>
    </source>
</evidence>
<sequence>MSQNILITGAAGFIGGSLLAELVSRQNGPIKTLNISAIVRSEEQAQALAKLDVNVIQADLKDEKSMSEVILRNEIDIVVHTASSRFPTMVSYMIKALGQRRQVSGKETYFIHSSVSTIFSEEGGWPYGEVRDTDPIFAKEKEIARGHPVRDTEILIVEESKAQGVTSFILAVPTTYGRGRGEWRKLSVNMPAYIRTSIAQKAVYKFEVDGHPPATHISDLVAFYVLLIEKILQKEQIPSGEQGYYFVTAHKAPWWAVMQRVAEALYARGLVDEPQTRVWPSYDVAADTLGFPRIFMKAIGTSSGDLVAVKSYRLGWQPKWDEERFLNSVDDEIQSVLDLDTVKPSLFADPASTS</sequence>
<keyword evidence="2" id="KW-1185">Reference proteome</keyword>
<organism evidence="1 2">
    <name type="scientific">Hypoxylon rubiginosum</name>
    <dbReference type="NCBI Taxonomy" id="110542"/>
    <lineage>
        <taxon>Eukaryota</taxon>
        <taxon>Fungi</taxon>
        <taxon>Dikarya</taxon>
        <taxon>Ascomycota</taxon>
        <taxon>Pezizomycotina</taxon>
        <taxon>Sordariomycetes</taxon>
        <taxon>Xylariomycetidae</taxon>
        <taxon>Xylariales</taxon>
        <taxon>Hypoxylaceae</taxon>
        <taxon>Hypoxylon</taxon>
    </lineage>
</organism>
<comment type="caution">
    <text evidence="1">The sequence shown here is derived from an EMBL/GenBank/DDBJ whole genome shotgun (WGS) entry which is preliminary data.</text>
</comment>
<dbReference type="EMBL" id="MU394306">
    <property type="protein sequence ID" value="KAI6087685.1"/>
    <property type="molecule type" value="Genomic_DNA"/>
</dbReference>
<proteinExistence type="predicted"/>